<evidence type="ECO:0000256" key="5">
    <source>
        <dbReference type="ARBA" id="ARBA00022989"/>
    </source>
</evidence>
<keyword evidence="6 7" id="KW-0472">Membrane</keyword>
<feature type="transmembrane region" description="Helical" evidence="7">
    <location>
        <begin position="475"/>
        <end position="504"/>
    </location>
</feature>
<evidence type="ECO:0000256" key="3">
    <source>
        <dbReference type="ARBA" id="ARBA00022692"/>
    </source>
</evidence>
<gene>
    <name evidence="8" type="ORF">TVY486_1103580</name>
</gene>
<keyword evidence="5 7" id="KW-1133">Transmembrane helix</keyword>
<dbReference type="PANTHER" id="PTHR10766">
    <property type="entry name" value="TRANSMEMBRANE 9 SUPERFAMILY PROTEIN"/>
    <property type="match status" value="1"/>
</dbReference>
<dbReference type="PANTHER" id="PTHR10766:SF41">
    <property type="entry name" value="TRANSMEMBRANE 9 SUPERFAMILY MEMBER 3"/>
    <property type="match status" value="1"/>
</dbReference>
<feature type="transmembrane region" description="Helical" evidence="7">
    <location>
        <begin position="394"/>
        <end position="420"/>
    </location>
</feature>
<dbReference type="AlphaFoldDB" id="G0UAN9"/>
<organism evidence="8">
    <name type="scientific">Trypanosoma vivax (strain Y486)</name>
    <dbReference type="NCBI Taxonomy" id="1055687"/>
    <lineage>
        <taxon>Eukaryota</taxon>
        <taxon>Discoba</taxon>
        <taxon>Euglenozoa</taxon>
        <taxon>Kinetoplastea</taxon>
        <taxon>Metakinetoplastina</taxon>
        <taxon>Trypanosomatida</taxon>
        <taxon>Trypanosomatidae</taxon>
        <taxon>Trypanosoma</taxon>
        <taxon>Duttonella</taxon>
    </lineage>
</organism>
<dbReference type="InterPro" id="IPR004240">
    <property type="entry name" value="EMP70"/>
</dbReference>
<name>G0UAN9_TRYVY</name>
<keyword evidence="3 7" id="KW-0812">Transmembrane</keyword>
<feature type="transmembrane region" description="Helical" evidence="7">
    <location>
        <begin position="220"/>
        <end position="242"/>
    </location>
</feature>
<sequence>MSVLSISCSRKLVQLLLFAVVLAGCAVQADEESNTYVVGEEVYVYGNKIRPLRSPFEVYDFFSVPGCPPLSWVQKSPSFGRMLLGDRMYRMNMKLQFELNTTNEVMCTFTPTEAHLKRWRKMIKRNFVYQLVVDDLPASFMFGATQSGNPAVYTHYSLRLGVNSNRIVSVAVESRGPEPVEVGRVYTFTYGVQFIPSNIPFNERLNSYLGERLLNLRFRWVSIANSFLINLFLIAAVAIILLRTQRGLLQPADSELSTLEGGDGIIEGTGWKQLAADVHRVPHRAELFCALLGTGAQLCCVASLTIFATVVNGIRQRSIHGVVTLMLAFYLLTGLVAGFVSATQLMRYSALNPSLLSNWFRCMQVTLVFFPTFIVLCGFFTNVVARIYHSSRAVHLGGLTFVMFLLFLVYCPAVTIGSLLGRYFYRRSLILLNTENHYWQWMSFWFGASSGIYMYLYAIYFYFFRSISSGFFTLVFFFAYSTVASLAVGLIGGFVAFLSSLVFVKKVYAAVKTE</sequence>
<feature type="transmembrane region" description="Helical" evidence="7">
    <location>
        <begin position="441"/>
        <end position="463"/>
    </location>
</feature>
<proteinExistence type="inferred from homology"/>
<comment type="caution">
    <text evidence="7">Lacks conserved residue(s) required for the propagation of feature annotation.</text>
</comment>
<protein>
    <recommendedName>
        <fullName evidence="7">Transmembrane 9 superfamily member</fullName>
    </recommendedName>
</protein>
<feature type="signal peptide" evidence="7">
    <location>
        <begin position="1"/>
        <end position="29"/>
    </location>
</feature>
<accession>G0UAN9</accession>
<dbReference type="GO" id="GO:0016020">
    <property type="term" value="C:membrane"/>
    <property type="evidence" value="ECO:0007669"/>
    <property type="project" value="UniProtKB-SubCell"/>
</dbReference>
<comment type="similarity">
    <text evidence="2 7">Belongs to the nonaspanin (TM9SF) (TC 9.A.2) family.</text>
</comment>
<feature type="transmembrane region" description="Helical" evidence="7">
    <location>
        <begin position="322"/>
        <end position="346"/>
    </location>
</feature>
<comment type="subcellular location">
    <subcellularLocation>
        <location evidence="1">Membrane</location>
        <topology evidence="1">Multi-pass membrane protein</topology>
    </subcellularLocation>
</comment>
<dbReference type="VEuPathDB" id="TriTrypDB:TvY486_1103580"/>
<evidence type="ECO:0000256" key="1">
    <source>
        <dbReference type="ARBA" id="ARBA00004141"/>
    </source>
</evidence>
<evidence type="ECO:0000256" key="6">
    <source>
        <dbReference type="ARBA" id="ARBA00023136"/>
    </source>
</evidence>
<dbReference type="GO" id="GO:0072657">
    <property type="term" value="P:protein localization to membrane"/>
    <property type="evidence" value="ECO:0007669"/>
    <property type="project" value="TreeGrafter"/>
</dbReference>
<keyword evidence="4 7" id="KW-0732">Signal</keyword>
<evidence type="ECO:0000256" key="4">
    <source>
        <dbReference type="ARBA" id="ARBA00022729"/>
    </source>
</evidence>
<evidence type="ECO:0000256" key="2">
    <source>
        <dbReference type="ARBA" id="ARBA00005227"/>
    </source>
</evidence>
<evidence type="ECO:0000256" key="7">
    <source>
        <dbReference type="RuleBase" id="RU363079"/>
    </source>
</evidence>
<feature type="chain" id="PRO_5007361616" description="Transmembrane 9 superfamily member" evidence="7">
    <location>
        <begin position="30"/>
        <end position="514"/>
    </location>
</feature>
<reference evidence="8" key="1">
    <citation type="journal article" date="2012" name="Proc. Natl. Acad. Sci. U.S.A.">
        <title>Antigenic diversity is generated by distinct evolutionary mechanisms in African trypanosome species.</title>
        <authorList>
            <person name="Jackson A.P."/>
            <person name="Berry A."/>
            <person name="Aslett M."/>
            <person name="Allison H.C."/>
            <person name="Burton P."/>
            <person name="Vavrova-Anderson J."/>
            <person name="Brown R."/>
            <person name="Browne H."/>
            <person name="Corton N."/>
            <person name="Hauser H."/>
            <person name="Gamble J."/>
            <person name="Gilderthorp R."/>
            <person name="Marcello L."/>
            <person name="McQuillan J."/>
            <person name="Otto T.D."/>
            <person name="Quail M.A."/>
            <person name="Sanders M.J."/>
            <person name="van Tonder A."/>
            <person name="Ginger M.L."/>
            <person name="Field M.C."/>
            <person name="Barry J.D."/>
            <person name="Hertz-Fowler C."/>
            <person name="Berriman M."/>
        </authorList>
    </citation>
    <scope>NUCLEOTIDE SEQUENCE</scope>
    <source>
        <strain evidence="8">Y486</strain>
    </source>
</reference>
<feature type="transmembrane region" description="Helical" evidence="7">
    <location>
        <begin position="367"/>
        <end position="388"/>
    </location>
</feature>
<dbReference type="Pfam" id="PF02990">
    <property type="entry name" value="EMP70"/>
    <property type="match status" value="2"/>
</dbReference>
<feature type="transmembrane region" description="Helical" evidence="7">
    <location>
        <begin position="287"/>
        <end position="310"/>
    </location>
</feature>
<evidence type="ECO:0000313" key="8">
    <source>
        <dbReference type="EMBL" id="CCC52874.1"/>
    </source>
</evidence>
<dbReference type="EMBL" id="HE573027">
    <property type="protein sequence ID" value="CCC52874.1"/>
    <property type="molecule type" value="Genomic_DNA"/>
</dbReference>